<comment type="pathway">
    <text evidence="4">Protein modification; protein ubiquitination.</text>
</comment>
<dbReference type="EMBL" id="CAJPVJ010001077">
    <property type="protein sequence ID" value="CAG2164009.1"/>
    <property type="molecule type" value="Genomic_DNA"/>
</dbReference>
<evidence type="ECO:0000256" key="10">
    <source>
        <dbReference type="ARBA" id="ARBA00022786"/>
    </source>
</evidence>
<dbReference type="OrthoDB" id="20295at2759"/>
<keyword evidence="7" id="KW-0963">Cytoplasm</keyword>
<evidence type="ECO:0000256" key="8">
    <source>
        <dbReference type="ARBA" id="ARBA00022553"/>
    </source>
</evidence>
<evidence type="ECO:0000256" key="5">
    <source>
        <dbReference type="ARBA" id="ARBA00007434"/>
    </source>
</evidence>
<evidence type="ECO:0000256" key="1">
    <source>
        <dbReference type="ARBA" id="ARBA00000900"/>
    </source>
</evidence>
<evidence type="ECO:0000256" key="7">
    <source>
        <dbReference type="ARBA" id="ARBA00022490"/>
    </source>
</evidence>
<evidence type="ECO:0000259" key="18">
    <source>
        <dbReference type="PROSITE" id="PS51698"/>
    </source>
</evidence>
<dbReference type="InterPro" id="IPR045132">
    <property type="entry name" value="UBE4"/>
</dbReference>
<dbReference type="GO" id="GO:0036503">
    <property type="term" value="P:ERAD pathway"/>
    <property type="evidence" value="ECO:0007669"/>
    <property type="project" value="InterPro"/>
</dbReference>
<dbReference type="InterPro" id="IPR003613">
    <property type="entry name" value="Ubox_domain"/>
</dbReference>
<evidence type="ECO:0000256" key="15">
    <source>
        <dbReference type="ARBA" id="ARBA00081821"/>
    </source>
</evidence>
<feature type="region of interest" description="Disordered" evidence="17">
    <location>
        <begin position="1114"/>
        <end position="1134"/>
    </location>
</feature>
<evidence type="ECO:0000256" key="9">
    <source>
        <dbReference type="ARBA" id="ARBA00022679"/>
    </source>
</evidence>
<comment type="subcellular location">
    <subcellularLocation>
        <location evidence="3">Cytoplasm</location>
    </subcellularLocation>
    <subcellularLocation>
        <location evidence="2">Nucleus</location>
    </subcellularLocation>
</comment>
<feature type="domain" description="U-box" evidence="18">
    <location>
        <begin position="1043"/>
        <end position="1117"/>
    </location>
</feature>
<evidence type="ECO:0000256" key="16">
    <source>
        <dbReference type="ARBA" id="ARBA00083610"/>
    </source>
</evidence>
<dbReference type="EC" id="2.3.2.27" evidence="6"/>
<dbReference type="GO" id="GO:0005737">
    <property type="term" value="C:cytoplasm"/>
    <property type="evidence" value="ECO:0007669"/>
    <property type="project" value="UniProtKB-SubCell"/>
</dbReference>
<reference evidence="19" key="1">
    <citation type="submission" date="2020-11" db="EMBL/GenBank/DDBJ databases">
        <authorList>
            <person name="Tran Van P."/>
        </authorList>
    </citation>
    <scope>NUCLEOTIDE SEQUENCE</scope>
</reference>
<dbReference type="SUPFAM" id="SSF57850">
    <property type="entry name" value="RING/U-box"/>
    <property type="match status" value="1"/>
</dbReference>
<keyword evidence="11" id="KW-0007">Acetylation</keyword>
<comment type="similarity">
    <text evidence="5">Belongs to the ubiquitin conjugation factor E4 family.</text>
</comment>
<dbReference type="GO" id="GO:0006511">
    <property type="term" value="P:ubiquitin-dependent protein catabolic process"/>
    <property type="evidence" value="ECO:0007669"/>
    <property type="project" value="InterPro"/>
</dbReference>
<evidence type="ECO:0000313" key="20">
    <source>
        <dbReference type="Proteomes" id="UP000728032"/>
    </source>
</evidence>
<dbReference type="UniPathway" id="UPA00143"/>
<sequence length="1134" mass="130341">MASKDEMNDEVNQNELSPEEVTLRRKRLARLDGSQPTNRSQNPLTPQQISVSNENEDIAGNHCMDGSDMPKDMKCSDGGNPLDSCADNESIINKMPANPLKDIENNVEKNDLISEPKISKSMDVDMECEEMKINCIQMDENEKRESLKRPLDRNDTIDVTTAHVISAHSVTETPSLDALKLTMISRILSVKWRQSLTTNEIYTQNGFISDNNESTNGRLYKTNDKSWLVLSYLLDCFVRALAEEKTVHSGDPSLAELLTSVKSQCIQFSTLLFTNSLTVHPTPQTYNSILAQFLLNQSLPTEFLSALVCSTYTTNSTTFKAIFTPLLQHLWQEMQNTCSLAKDSTYKPPLEALLQLTQITVNGKAIRPVCQLMTELNNWSPEPLSDAIGKEFSRFSYLAPFLRLSVFAEDDIRVVDKFFSSPKTGVDNTKQTISELQYQLECIRKDVLFQTFHSLLVNTSSRESTLKFISEALRRNKERSQLQSDERLVSGDGFLFNLLSVLQLLSVKIKREKIDALYQFHPNSLVPLRKDESRIKFTSTEADEWLSGLNSNGGHNWSDVQFNSHCFFLTLHCHHISVIPCQRKYIRRIRAIRDLSRYAQELTASTSQLPVLPPNHANRIRRVKEQVTKLEKAKTCAECGLIDERLLGRSLAFYNQFIGLLLKSINCENHSTIDLPLPQKVPQIFASYPEWYIEDIAEFLLFVIQYCPQILDPTNGNYDAVNSQDLIVFINVMICSPQYISNPYLTAKFIEVMFVSSPILHNYTQEFYVQVLSHSLAEVHLARSLMKFYTDIESTGASSEFYDKFSIRYHISIIFKYLWTNAIHKMAIIEESNCGKQFIRFVNMLMNDTTYLLDESLQSLKRIHEVQEEMKDRTTFEKQPREHQVSRQRLLANDERQCRSYLTLANETVEMLHYLTESIRDPFMKPELVDRLAAMLNSNLQQLCGPKCNALKVANPEKYGWDPKHLLNQLTDIYIHLNCDQFAQAIASDERSYKKDLFEDAAKRMERSLNKSQHKIDSFRHLTQNVEQILENNRKYESEDWSEVPNEYKDPVMDTLMEDPVILPTSGHIMDRSIIVRHLLNASTDPFNRQFLTEDMLKPATELKEEIQKWKTARITATLAQPPPDDDNHSDPNQ</sequence>
<keyword evidence="20" id="KW-1185">Reference proteome</keyword>
<dbReference type="Gene3D" id="3.30.40.10">
    <property type="entry name" value="Zinc/RING finger domain, C3HC4 (zinc finger)"/>
    <property type="match status" value="1"/>
</dbReference>
<dbReference type="FunFam" id="3.30.40.10:FF:000060">
    <property type="entry name" value="ubiquitin conjugation factor E4 B"/>
    <property type="match status" value="1"/>
</dbReference>
<dbReference type="PANTHER" id="PTHR13931:SF2">
    <property type="entry name" value="UBIQUITIN CONJUGATION FACTOR E4 B"/>
    <property type="match status" value="1"/>
</dbReference>
<evidence type="ECO:0000256" key="4">
    <source>
        <dbReference type="ARBA" id="ARBA00004906"/>
    </source>
</evidence>
<dbReference type="EMBL" id="OC915902">
    <property type="protein sequence ID" value="CAD7642397.1"/>
    <property type="molecule type" value="Genomic_DNA"/>
</dbReference>
<evidence type="ECO:0000256" key="14">
    <source>
        <dbReference type="ARBA" id="ARBA00072779"/>
    </source>
</evidence>
<comment type="catalytic activity">
    <reaction evidence="1">
        <text>S-ubiquitinyl-[E2 ubiquitin-conjugating enzyme]-L-cysteine + [acceptor protein]-L-lysine = [E2 ubiquitin-conjugating enzyme]-L-cysteine + N(6)-ubiquitinyl-[acceptor protein]-L-lysine.</text>
        <dbReference type="EC" id="2.3.2.27"/>
    </reaction>
</comment>
<feature type="region of interest" description="Disordered" evidence="17">
    <location>
        <begin position="1"/>
        <end position="69"/>
    </location>
</feature>
<dbReference type="CDD" id="cd16658">
    <property type="entry name" value="RING-Ubox_UBE4B"/>
    <property type="match status" value="1"/>
</dbReference>
<dbReference type="GO" id="GO:0000209">
    <property type="term" value="P:protein polyubiquitination"/>
    <property type="evidence" value="ECO:0007669"/>
    <property type="project" value="TreeGrafter"/>
</dbReference>
<accession>A0A7R9LIK0</accession>
<keyword evidence="9" id="KW-0808">Transferase</keyword>
<evidence type="ECO:0000256" key="17">
    <source>
        <dbReference type="SAM" id="MobiDB-lite"/>
    </source>
</evidence>
<proteinExistence type="inferred from homology"/>
<dbReference type="PANTHER" id="PTHR13931">
    <property type="entry name" value="UBIQUITINATION FACTOR E4"/>
    <property type="match status" value="1"/>
</dbReference>
<evidence type="ECO:0000256" key="12">
    <source>
        <dbReference type="ARBA" id="ARBA00023242"/>
    </source>
</evidence>
<keyword evidence="12" id="KW-0539">Nucleus</keyword>
<keyword evidence="10" id="KW-0833">Ubl conjugation pathway</keyword>
<evidence type="ECO:0000256" key="2">
    <source>
        <dbReference type="ARBA" id="ARBA00004123"/>
    </source>
</evidence>
<evidence type="ECO:0000256" key="6">
    <source>
        <dbReference type="ARBA" id="ARBA00012483"/>
    </source>
</evidence>
<dbReference type="Pfam" id="PF04564">
    <property type="entry name" value="U-box"/>
    <property type="match status" value="1"/>
</dbReference>
<dbReference type="InterPro" id="IPR013083">
    <property type="entry name" value="Znf_RING/FYVE/PHD"/>
</dbReference>
<evidence type="ECO:0000256" key="11">
    <source>
        <dbReference type="ARBA" id="ARBA00022990"/>
    </source>
</evidence>
<dbReference type="PROSITE" id="PS51698">
    <property type="entry name" value="U_BOX"/>
    <property type="match status" value="1"/>
</dbReference>
<feature type="compositionally biased region" description="Polar residues" evidence="17">
    <location>
        <begin position="34"/>
        <end position="53"/>
    </location>
</feature>
<dbReference type="AlphaFoldDB" id="A0A7R9LIK0"/>
<evidence type="ECO:0000256" key="13">
    <source>
        <dbReference type="ARBA" id="ARBA00056267"/>
    </source>
</evidence>
<keyword evidence="8" id="KW-0597">Phosphoprotein</keyword>
<comment type="function">
    <text evidence="13">Ubiquitin-protein ligase that probably functions as an E3 ligase in conjunction with specific E1 and E2 ligases. May also function as an E4 ligase mediating the assembly of polyubiquitin chains on substrates ubiquitinated by another E3 ubiquitin ligase. May regulate myosin assembly in striated muscles together with STUB1 and VCP/p97 by targeting myosin chaperone UNC45B for proteasomal degradation.</text>
</comment>
<name>A0A7R9LIK0_9ACAR</name>
<dbReference type="Proteomes" id="UP000728032">
    <property type="component" value="Unassembled WGS sequence"/>
</dbReference>
<protein>
    <recommendedName>
        <fullName evidence="14">Ubiquitin conjugation factor E4 B</fullName>
        <ecNumber evidence="6">2.3.2.27</ecNumber>
    </recommendedName>
    <alternativeName>
        <fullName evidence="16">RING-type E3 ubiquitin transferase E4 B</fullName>
    </alternativeName>
    <alternativeName>
        <fullName evidence="15">Ubiquitin fusion degradation protein 2</fullName>
    </alternativeName>
</protein>
<dbReference type="GO" id="GO:0005634">
    <property type="term" value="C:nucleus"/>
    <property type="evidence" value="ECO:0007669"/>
    <property type="project" value="UniProtKB-SubCell"/>
</dbReference>
<dbReference type="GO" id="GO:0034450">
    <property type="term" value="F:ubiquitin-ubiquitin ligase activity"/>
    <property type="evidence" value="ECO:0007669"/>
    <property type="project" value="InterPro"/>
</dbReference>
<dbReference type="Pfam" id="PF10408">
    <property type="entry name" value="Ufd2P_core"/>
    <property type="match status" value="1"/>
</dbReference>
<organism evidence="19">
    <name type="scientific">Oppiella nova</name>
    <dbReference type="NCBI Taxonomy" id="334625"/>
    <lineage>
        <taxon>Eukaryota</taxon>
        <taxon>Metazoa</taxon>
        <taxon>Ecdysozoa</taxon>
        <taxon>Arthropoda</taxon>
        <taxon>Chelicerata</taxon>
        <taxon>Arachnida</taxon>
        <taxon>Acari</taxon>
        <taxon>Acariformes</taxon>
        <taxon>Sarcoptiformes</taxon>
        <taxon>Oribatida</taxon>
        <taxon>Brachypylina</taxon>
        <taxon>Oppioidea</taxon>
        <taxon>Oppiidae</taxon>
        <taxon>Oppiella</taxon>
    </lineage>
</organism>
<dbReference type="GO" id="GO:0000151">
    <property type="term" value="C:ubiquitin ligase complex"/>
    <property type="evidence" value="ECO:0007669"/>
    <property type="project" value="InterPro"/>
</dbReference>
<gene>
    <name evidence="19" type="ORF">ONB1V03_LOCUS3569</name>
</gene>
<evidence type="ECO:0000256" key="3">
    <source>
        <dbReference type="ARBA" id="ARBA00004496"/>
    </source>
</evidence>
<dbReference type="SMART" id="SM00504">
    <property type="entry name" value="Ubox"/>
    <property type="match status" value="1"/>
</dbReference>
<evidence type="ECO:0000313" key="19">
    <source>
        <dbReference type="EMBL" id="CAD7642397.1"/>
    </source>
</evidence>
<dbReference type="InterPro" id="IPR019474">
    <property type="entry name" value="Ub_conjug_fac_E4_core"/>
</dbReference>